<proteinExistence type="predicted"/>
<feature type="domain" description="Histidine kinase/HSP90-like ATPase" evidence="15">
    <location>
        <begin position="545"/>
        <end position="658"/>
    </location>
</feature>
<keyword evidence="13" id="KW-0472">Membrane</keyword>
<dbReference type="Gene3D" id="6.10.340.10">
    <property type="match status" value="1"/>
</dbReference>
<evidence type="ECO:0000259" key="15">
    <source>
        <dbReference type="SMART" id="SM00387"/>
    </source>
</evidence>
<dbReference type="GO" id="GO:0004673">
    <property type="term" value="F:protein histidine kinase activity"/>
    <property type="evidence" value="ECO:0007669"/>
    <property type="project" value="UniProtKB-EC"/>
</dbReference>
<protein>
    <recommendedName>
        <fullName evidence="3">histidine kinase</fullName>
        <ecNumber evidence="3">2.7.13.3</ecNumber>
    </recommendedName>
</protein>
<feature type="compositionally biased region" description="Low complexity" evidence="12">
    <location>
        <begin position="824"/>
        <end position="835"/>
    </location>
</feature>
<evidence type="ECO:0000256" key="7">
    <source>
        <dbReference type="ARBA" id="ARBA00022741"/>
    </source>
</evidence>
<feature type="transmembrane region" description="Helical" evidence="13">
    <location>
        <begin position="345"/>
        <end position="363"/>
    </location>
</feature>
<evidence type="ECO:0000256" key="11">
    <source>
        <dbReference type="ARBA" id="ARBA00023012"/>
    </source>
</evidence>
<keyword evidence="7" id="KW-0547">Nucleotide-binding</keyword>
<keyword evidence="9" id="KW-0067">ATP-binding</keyword>
<dbReference type="GO" id="GO:0005524">
    <property type="term" value="F:ATP binding"/>
    <property type="evidence" value="ECO:0007669"/>
    <property type="project" value="UniProtKB-KW"/>
</dbReference>
<evidence type="ECO:0000256" key="8">
    <source>
        <dbReference type="ARBA" id="ARBA00022777"/>
    </source>
</evidence>
<evidence type="ECO:0000256" key="6">
    <source>
        <dbReference type="ARBA" id="ARBA00022692"/>
    </source>
</evidence>
<feature type="transmembrane region" description="Helical" evidence="13">
    <location>
        <begin position="48"/>
        <end position="67"/>
    </location>
</feature>
<accession>W5W7I5</accession>
<dbReference type="KEGG" id="kal:KALB_3533"/>
<gene>
    <name evidence="16" type="ORF">KALB_3533</name>
</gene>
<feature type="compositionally biased region" description="Basic and acidic residues" evidence="12">
    <location>
        <begin position="921"/>
        <end position="930"/>
    </location>
</feature>
<feature type="domain" description="HAMP" evidence="14">
    <location>
        <begin position="364"/>
        <end position="433"/>
    </location>
</feature>
<evidence type="ECO:0000256" key="10">
    <source>
        <dbReference type="ARBA" id="ARBA00022989"/>
    </source>
</evidence>
<dbReference type="Gene3D" id="3.30.565.10">
    <property type="entry name" value="Histidine kinase-like ATPase, C-terminal domain"/>
    <property type="match status" value="1"/>
</dbReference>
<dbReference type="EMBL" id="CP007155">
    <property type="protein sequence ID" value="AHH96897.1"/>
    <property type="molecule type" value="Genomic_DNA"/>
</dbReference>
<dbReference type="InterPro" id="IPR050980">
    <property type="entry name" value="2C_sensor_his_kinase"/>
</dbReference>
<dbReference type="GO" id="GO:0000160">
    <property type="term" value="P:phosphorelay signal transduction system"/>
    <property type="evidence" value="ECO:0007669"/>
    <property type="project" value="UniProtKB-KW"/>
</dbReference>
<reference evidence="16 17" key="1">
    <citation type="journal article" date="2014" name="BMC Genomics">
        <title>Complete genome sequence of producer of the glycopeptide antibiotic Aculeximycin Kutzneria albida DSM 43870T, a representative of minor genus of Pseudonocardiaceae.</title>
        <authorList>
            <person name="Rebets Y."/>
            <person name="Tokovenko B."/>
            <person name="Lushchyk I."/>
            <person name="Ruckert C."/>
            <person name="Zaburannyi N."/>
            <person name="Bechthold A."/>
            <person name="Kalinowski J."/>
            <person name="Luzhetskyy A."/>
        </authorList>
    </citation>
    <scope>NUCLEOTIDE SEQUENCE [LARGE SCALE GENOMIC DNA]</scope>
    <source>
        <strain evidence="16">DSM 43870</strain>
    </source>
</reference>
<comment type="catalytic activity">
    <reaction evidence="1">
        <text>ATP + protein L-histidine = ADP + protein N-phospho-L-histidine.</text>
        <dbReference type="EC" id="2.7.13.3"/>
    </reaction>
</comment>
<feature type="compositionally biased region" description="Low complexity" evidence="12">
    <location>
        <begin position="903"/>
        <end position="916"/>
    </location>
</feature>
<evidence type="ECO:0000256" key="2">
    <source>
        <dbReference type="ARBA" id="ARBA00004370"/>
    </source>
</evidence>
<dbReference type="AlphaFoldDB" id="W5W7I5"/>
<evidence type="ECO:0000256" key="1">
    <source>
        <dbReference type="ARBA" id="ARBA00000085"/>
    </source>
</evidence>
<dbReference type="Proteomes" id="UP000019225">
    <property type="component" value="Chromosome"/>
</dbReference>
<keyword evidence="5" id="KW-0808">Transferase</keyword>
<evidence type="ECO:0000313" key="16">
    <source>
        <dbReference type="EMBL" id="AHH96897.1"/>
    </source>
</evidence>
<evidence type="ECO:0000256" key="13">
    <source>
        <dbReference type="SAM" id="Phobius"/>
    </source>
</evidence>
<dbReference type="InterPro" id="IPR003594">
    <property type="entry name" value="HATPase_dom"/>
</dbReference>
<organism evidence="16 17">
    <name type="scientific">Kutzneria albida DSM 43870</name>
    <dbReference type="NCBI Taxonomy" id="1449976"/>
    <lineage>
        <taxon>Bacteria</taxon>
        <taxon>Bacillati</taxon>
        <taxon>Actinomycetota</taxon>
        <taxon>Actinomycetes</taxon>
        <taxon>Pseudonocardiales</taxon>
        <taxon>Pseudonocardiaceae</taxon>
        <taxon>Kutzneria</taxon>
    </lineage>
</organism>
<feature type="compositionally biased region" description="Pro residues" evidence="12">
    <location>
        <begin position="808"/>
        <end position="823"/>
    </location>
</feature>
<keyword evidence="17" id="KW-1185">Reference proteome</keyword>
<dbReference type="EC" id="2.7.13.3" evidence="3"/>
<dbReference type="SMART" id="SM00304">
    <property type="entry name" value="HAMP"/>
    <property type="match status" value="1"/>
</dbReference>
<dbReference type="InterPro" id="IPR013587">
    <property type="entry name" value="Nitrate/nitrite_sensing"/>
</dbReference>
<evidence type="ECO:0000256" key="5">
    <source>
        <dbReference type="ARBA" id="ARBA00022679"/>
    </source>
</evidence>
<evidence type="ECO:0000313" key="17">
    <source>
        <dbReference type="Proteomes" id="UP000019225"/>
    </source>
</evidence>
<sequence length="966" mass="103221">MRGQADAAELRQQAADGLADNGEPSTADAAAAAGRWWQLRNWRLSSKLIIVLLVPSLSTLVLAGLRLSSQLDDARQFAGIRQELALASNAAAVTDALQGERDGVVSYLAGRRSESMPRFDQSDAAVDRLREVSANSDGVVGPVREAVDRALAGLSALGALRNSALTTRLPDTAALTSYTEIINSLTAVNRIVATNVSNPALTPLTGSLQSLSDAKEQLALQNAIVVSAARHREFPPDQANALRAAQARFDAEREEFANAASADNRQLLADVVSGPSVDERNRQVQLALVQSDAGQPVTVVPNSVEQLGNATVGLFMKVITNIGGQADAAVGDLVGAARANAFRDGALVVVALLIALGLTLYVARSMLVPLRVLRRSALEMARTKLPAAIERILHDREAAGQAVEPVPVHSTEEVGQVARAFDAVQSEAVRLATEQAALRSNVNAMFVNLSRRSQALVERQISVIDRLEQDEQDPDQLASLFELDHLATQMRRNSENLLVLAGTSLARRVTRPVPVAEVMGAAVSEVEKYARVQVAPAPELTIQGRAVNDLTHLVAELLDNATAFSPPSTKVTVRTARMRRGELAIEIHDRGVGMAEEELAAANERLADPPEVDVTASRQMGLFVVAQLAKRHDVRVRLRNNDDIEGGVTAHVVVPANLVGVADPQATPLPPAGLPRRPATSEPPTAISTSGVGLIAPQPAAPPAPEPAEPPTQGMDLFAPRPKKDAAAEPVTPNASDNGFQPWPAPQPRQFDYDDPPTERLPIYEEVLSQWFQITDEETPAAQPVRPPRQAPVQPPVAEEGTRHQPEPEPQAQPKPEPQPQPQPEAKVAAEPAAVDAELPSAPPDSVPEPRTAAAEPVQDRWQSPADEGWRAAQALLEQVPDGVTQAGLPKRVPKANLVPGSASARPQQPQQNRAPAKPRRSPDALRERLATYQRGVTLGRHSMSEDNAASELDAGYSDARPKEQE</sequence>
<dbReference type="Pfam" id="PF08376">
    <property type="entry name" value="NIT"/>
    <property type="match status" value="1"/>
</dbReference>
<evidence type="ECO:0000256" key="9">
    <source>
        <dbReference type="ARBA" id="ARBA00022840"/>
    </source>
</evidence>
<dbReference type="PANTHER" id="PTHR44936">
    <property type="entry name" value="SENSOR PROTEIN CREC"/>
    <property type="match status" value="1"/>
</dbReference>
<keyword evidence="8" id="KW-0418">Kinase</keyword>
<name>W5W7I5_9PSEU</name>
<dbReference type="RefSeq" id="WP_148309499.1">
    <property type="nucleotide sequence ID" value="NZ_CP007155.1"/>
</dbReference>
<evidence type="ECO:0000256" key="12">
    <source>
        <dbReference type="SAM" id="MobiDB-lite"/>
    </source>
</evidence>
<feature type="compositionally biased region" description="Polar residues" evidence="12">
    <location>
        <begin position="682"/>
        <end position="691"/>
    </location>
</feature>
<dbReference type="InterPro" id="IPR036890">
    <property type="entry name" value="HATPase_C_sf"/>
</dbReference>
<dbReference type="OrthoDB" id="3502710at2"/>
<evidence type="ECO:0000256" key="3">
    <source>
        <dbReference type="ARBA" id="ARBA00012438"/>
    </source>
</evidence>
<dbReference type="PATRIC" id="fig|1449976.3.peg.3552"/>
<feature type="compositionally biased region" description="Pro residues" evidence="12">
    <location>
        <begin position="699"/>
        <end position="710"/>
    </location>
</feature>
<dbReference type="PANTHER" id="PTHR44936:SF9">
    <property type="entry name" value="SENSOR PROTEIN CREC"/>
    <property type="match status" value="1"/>
</dbReference>
<dbReference type="SMART" id="SM00387">
    <property type="entry name" value="HATPase_c"/>
    <property type="match status" value="1"/>
</dbReference>
<dbReference type="STRING" id="1449976.KALB_3533"/>
<feature type="compositionally biased region" description="Pro residues" evidence="12">
    <location>
        <begin position="785"/>
        <end position="795"/>
    </location>
</feature>
<dbReference type="InterPro" id="IPR003660">
    <property type="entry name" value="HAMP_dom"/>
</dbReference>
<feature type="region of interest" description="Disordered" evidence="12">
    <location>
        <begin position="664"/>
        <end position="966"/>
    </location>
</feature>
<dbReference type="Pfam" id="PF02518">
    <property type="entry name" value="HATPase_c"/>
    <property type="match status" value="1"/>
</dbReference>
<dbReference type="eggNOG" id="COG4251">
    <property type="taxonomic scope" value="Bacteria"/>
</dbReference>
<evidence type="ECO:0000256" key="4">
    <source>
        <dbReference type="ARBA" id="ARBA00022553"/>
    </source>
</evidence>
<evidence type="ECO:0000259" key="14">
    <source>
        <dbReference type="SMART" id="SM00304"/>
    </source>
</evidence>
<dbReference type="GO" id="GO:0016020">
    <property type="term" value="C:membrane"/>
    <property type="evidence" value="ECO:0007669"/>
    <property type="project" value="UniProtKB-SubCell"/>
</dbReference>
<keyword evidence="4" id="KW-0597">Phosphoprotein</keyword>
<keyword evidence="11" id="KW-0902">Two-component regulatory system</keyword>
<dbReference type="HOGENOM" id="CLU_002554_0_0_11"/>
<comment type="subcellular location">
    <subcellularLocation>
        <location evidence="2">Membrane</location>
    </subcellularLocation>
</comment>
<dbReference type="SUPFAM" id="SSF55874">
    <property type="entry name" value="ATPase domain of HSP90 chaperone/DNA topoisomerase II/histidine kinase"/>
    <property type="match status" value="1"/>
</dbReference>
<keyword evidence="10 13" id="KW-1133">Transmembrane helix</keyword>
<keyword evidence="6 13" id="KW-0812">Transmembrane</keyword>